<dbReference type="EMBL" id="CP051772">
    <property type="protein sequence ID" value="QJF01737.1"/>
    <property type="molecule type" value="Genomic_DNA"/>
</dbReference>
<keyword evidence="2" id="KW-1185">Reference proteome</keyword>
<accession>A0ABX6MQU6</accession>
<evidence type="ECO:0000313" key="1">
    <source>
        <dbReference type="EMBL" id="QJF01737.1"/>
    </source>
</evidence>
<organism evidence="1 2">
    <name type="scientific">Mesorhizobium japonicum R7A</name>
    <dbReference type="NCBI Taxonomy" id="935547"/>
    <lineage>
        <taxon>Bacteria</taxon>
        <taxon>Pseudomonadati</taxon>
        <taxon>Pseudomonadota</taxon>
        <taxon>Alphaproteobacteria</taxon>
        <taxon>Hyphomicrobiales</taxon>
        <taxon>Phyllobacteriaceae</taxon>
        <taxon>Mesorhizobium</taxon>
    </lineage>
</organism>
<sequence>MTLKVCVELRWRGNHFAAGWQFRALALPLIWLPPSSPSERGEGRSKLPTLQEGRRRRDCFFLPVYGGEAWSAQRIKSQLLGFSNNERPAGQ</sequence>
<protein>
    <recommendedName>
        <fullName evidence="3">Transposase</fullName>
    </recommendedName>
</protein>
<reference evidence="1 2" key="1">
    <citation type="submission" date="2020-04" db="EMBL/GenBank/DDBJ databases">
        <title>Mesorhizobium japonicum R7A epigenetic regulation of quorum sensing and ICE transfer.</title>
        <authorList>
            <person name="Ramsay J.P."/>
            <person name="Colombi E."/>
            <person name="Perry B.J."/>
            <person name="Staltari A."/>
        </authorList>
    </citation>
    <scope>NUCLEOTIDE SEQUENCE [LARGE SCALE GENOMIC DNA]</scope>
    <source>
        <strain evidence="1 2">R7A</strain>
    </source>
</reference>
<dbReference type="GeneID" id="66682858"/>
<dbReference type="Proteomes" id="UP000500892">
    <property type="component" value="Chromosome"/>
</dbReference>
<evidence type="ECO:0008006" key="3">
    <source>
        <dbReference type="Google" id="ProtNLM"/>
    </source>
</evidence>
<proteinExistence type="predicted"/>
<name>A0ABX6MQU6_9HYPH</name>
<dbReference type="RefSeq" id="WP_141245626.1">
    <property type="nucleotide sequence ID" value="NZ_CP033366.1"/>
</dbReference>
<gene>
    <name evidence="1" type="ORF">R7A2020_12785</name>
</gene>
<evidence type="ECO:0000313" key="2">
    <source>
        <dbReference type="Proteomes" id="UP000500892"/>
    </source>
</evidence>